<dbReference type="SUPFAM" id="SSF103473">
    <property type="entry name" value="MFS general substrate transporter"/>
    <property type="match status" value="1"/>
</dbReference>
<organism evidence="7 8">
    <name type="scientific">Penicilliopsis zonata CBS 506.65</name>
    <dbReference type="NCBI Taxonomy" id="1073090"/>
    <lineage>
        <taxon>Eukaryota</taxon>
        <taxon>Fungi</taxon>
        <taxon>Dikarya</taxon>
        <taxon>Ascomycota</taxon>
        <taxon>Pezizomycotina</taxon>
        <taxon>Eurotiomycetes</taxon>
        <taxon>Eurotiomycetidae</taxon>
        <taxon>Eurotiales</taxon>
        <taxon>Aspergillaceae</taxon>
        <taxon>Penicilliopsis</taxon>
    </lineage>
</organism>
<feature type="transmembrane region" description="Helical" evidence="5">
    <location>
        <begin position="305"/>
        <end position="323"/>
    </location>
</feature>
<feature type="transmembrane region" description="Helical" evidence="5">
    <location>
        <begin position="20"/>
        <end position="37"/>
    </location>
</feature>
<evidence type="ECO:0000256" key="5">
    <source>
        <dbReference type="SAM" id="Phobius"/>
    </source>
</evidence>
<dbReference type="RefSeq" id="XP_022578512.1">
    <property type="nucleotide sequence ID" value="XM_022720796.1"/>
</dbReference>
<dbReference type="Gene3D" id="1.20.1720.10">
    <property type="entry name" value="Multidrug resistance protein D"/>
    <property type="match status" value="1"/>
</dbReference>
<feature type="transmembrane region" description="Helical" evidence="5">
    <location>
        <begin position="105"/>
        <end position="128"/>
    </location>
</feature>
<dbReference type="InterPro" id="IPR011701">
    <property type="entry name" value="MFS"/>
</dbReference>
<accession>A0A1L9S9Z2</accession>
<dbReference type="InterPro" id="IPR036259">
    <property type="entry name" value="MFS_trans_sf"/>
</dbReference>
<dbReference type="PANTHER" id="PTHR23501">
    <property type="entry name" value="MAJOR FACILITATOR SUPERFAMILY"/>
    <property type="match status" value="1"/>
</dbReference>
<proteinExistence type="predicted"/>
<feature type="transmembrane region" description="Helical" evidence="5">
    <location>
        <begin position="77"/>
        <end position="98"/>
    </location>
</feature>
<feature type="transmembrane region" description="Helical" evidence="5">
    <location>
        <begin position="134"/>
        <end position="153"/>
    </location>
</feature>
<dbReference type="GO" id="GO:0005886">
    <property type="term" value="C:plasma membrane"/>
    <property type="evidence" value="ECO:0007669"/>
    <property type="project" value="TreeGrafter"/>
</dbReference>
<evidence type="ECO:0000259" key="6">
    <source>
        <dbReference type="PROSITE" id="PS50850"/>
    </source>
</evidence>
<feature type="transmembrane region" description="Helical" evidence="5">
    <location>
        <begin position="266"/>
        <end position="285"/>
    </location>
</feature>
<dbReference type="Gene3D" id="1.20.1250.20">
    <property type="entry name" value="MFS general substrate transporter like domains"/>
    <property type="match status" value="1"/>
</dbReference>
<reference evidence="8" key="1">
    <citation type="journal article" date="2017" name="Genome Biol.">
        <title>Comparative genomics reveals high biological diversity and specific adaptations in the industrially and medically important fungal genus Aspergillus.</title>
        <authorList>
            <person name="de Vries R.P."/>
            <person name="Riley R."/>
            <person name="Wiebenga A."/>
            <person name="Aguilar-Osorio G."/>
            <person name="Amillis S."/>
            <person name="Uchima C.A."/>
            <person name="Anderluh G."/>
            <person name="Asadollahi M."/>
            <person name="Askin M."/>
            <person name="Barry K."/>
            <person name="Battaglia E."/>
            <person name="Bayram O."/>
            <person name="Benocci T."/>
            <person name="Braus-Stromeyer S.A."/>
            <person name="Caldana C."/>
            <person name="Canovas D."/>
            <person name="Cerqueira G.C."/>
            <person name="Chen F."/>
            <person name="Chen W."/>
            <person name="Choi C."/>
            <person name="Clum A."/>
            <person name="Dos Santos R.A."/>
            <person name="Damasio A.R."/>
            <person name="Diallinas G."/>
            <person name="Emri T."/>
            <person name="Fekete E."/>
            <person name="Flipphi M."/>
            <person name="Freyberg S."/>
            <person name="Gallo A."/>
            <person name="Gournas C."/>
            <person name="Habgood R."/>
            <person name="Hainaut M."/>
            <person name="Harispe M.L."/>
            <person name="Henrissat B."/>
            <person name="Hilden K.S."/>
            <person name="Hope R."/>
            <person name="Hossain A."/>
            <person name="Karabika E."/>
            <person name="Karaffa L."/>
            <person name="Karanyi Z."/>
            <person name="Krasevec N."/>
            <person name="Kuo A."/>
            <person name="Kusch H."/>
            <person name="LaButti K."/>
            <person name="Lagendijk E.L."/>
            <person name="Lapidus A."/>
            <person name="Levasseur A."/>
            <person name="Lindquist E."/>
            <person name="Lipzen A."/>
            <person name="Logrieco A.F."/>
            <person name="MacCabe A."/>
            <person name="Maekelae M.R."/>
            <person name="Malavazi I."/>
            <person name="Melin P."/>
            <person name="Meyer V."/>
            <person name="Mielnichuk N."/>
            <person name="Miskei M."/>
            <person name="Molnar A.P."/>
            <person name="Mule G."/>
            <person name="Ngan C.Y."/>
            <person name="Orejas M."/>
            <person name="Orosz E."/>
            <person name="Ouedraogo J.P."/>
            <person name="Overkamp K.M."/>
            <person name="Park H.-S."/>
            <person name="Perrone G."/>
            <person name="Piumi F."/>
            <person name="Punt P.J."/>
            <person name="Ram A.F."/>
            <person name="Ramon A."/>
            <person name="Rauscher S."/>
            <person name="Record E."/>
            <person name="Riano-Pachon D.M."/>
            <person name="Robert V."/>
            <person name="Roehrig J."/>
            <person name="Ruller R."/>
            <person name="Salamov A."/>
            <person name="Salih N.S."/>
            <person name="Samson R.A."/>
            <person name="Sandor E."/>
            <person name="Sanguinetti M."/>
            <person name="Schuetze T."/>
            <person name="Sepcic K."/>
            <person name="Shelest E."/>
            <person name="Sherlock G."/>
            <person name="Sophianopoulou V."/>
            <person name="Squina F.M."/>
            <person name="Sun H."/>
            <person name="Susca A."/>
            <person name="Todd R.B."/>
            <person name="Tsang A."/>
            <person name="Unkles S.E."/>
            <person name="van de Wiele N."/>
            <person name="van Rossen-Uffink D."/>
            <person name="Oliveira J.V."/>
            <person name="Vesth T.C."/>
            <person name="Visser J."/>
            <person name="Yu J.-H."/>
            <person name="Zhou M."/>
            <person name="Andersen M.R."/>
            <person name="Archer D.B."/>
            <person name="Baker S.E."/>
            <person name="Benoit I."/>
            <person name="Brakhage A.A."/>
            <person name="Braus G.H."/>
            <person name="Fischer R."/>
            <person name="Frisvad J.C."/>
            <person name="Goldman G.H."/>
            <person name="Houbraken J."/>
            <person name="Oakley B."/>
            <person name="Pocsi I."/>
            <person name="Scazzocchio C."/>
            <person name="Seiboth B."/>
            <person name="vanKuyk P.A."/>
            <person name="Wortman J."/>
            <person name="Dyer P.S."/>
            <person name="Grigoriev I.V."/>
        </authorList>
    </citation>
    <scope>NUCLEOTIDE SEQUENCE [LARGE SCALE GENOMIC DNA]</scope>
    <source>
        <strain evidence="8">CBS 506.65</strain>
    </source>
</reference>
<evidence type="ECO:0000256" key="1">
    <source>
        <dbReference type="ARBA" id="ARBA00004141"/>
    </source>
</evidence>
<feature type="transmembrane region" description="Helical" evidence="5">
    <location>
        <begin position="214"/>
        <end position="238"/>
    </location>
</feature>
<comment type="subcellular location">
    <subcellularLocation>
        <location evidence="1">Membrane</location>
        <topology evidence="1">Multi-pass membrane protein</topology>
    </subcellularLocation>
</comment>
<keyword evidence="3 5" id="KW-1133">Transmembrane helix</keyword>
<dbReference type="EMBL" id="KV878349">
    <property type="protein sequence ID" value="OJJ44002.1"/>
    <property type="molecule type" value="Genomic_DNA"/>
</dbReference>
<dbReference type="Pfam" id="PF07690">
    <property type="entry name" value="MFS_1"/>
    <property type="match status" value="1"/>
</dbReference>
<feature type="transmembrane region" description="Helical" evidence="5">
    <location>
        <begin position="187"/>
        <end position="208"/>
    </location>
</feature>
<sequence>MVSTSLISITDDLDQFWQSSWVITAYLLTYTGFLKVWTKLNDAFGTKPALLAALTIFIAFSGGCGASQTMSQLIICRAFQGVGGSGLYSLSLFAFVRIAAPSKSYIVSIVAGSVVSLGLMLGSIFGGALSSVHAWRWIFLFHVPVGAIAYVLICISIPTHFPRHCEDPPAYASFREMIHDKIPSLKTLDLFGMGLLLAASFLLVAALTEADVRYGWSSGSTIVCLGLSGVAWVGLFAWQWSIGQEQDKANLESLIPWSLIQNRVRLAVVLGFFLTGSAMMITLIQIPQRLQLVNQLTPLDAGVRILAYTAVQPLGTMLTTILANNFRIPFVYILLLGASLQTIGMFLYSEITTSSHLWPGQYGYFVMTGLGMGTSIACLCMMVPQVIRTEDQRPAIGTTLQLRTLGGALGVAIANSVFRRYIMSHASQSLDLKALFDVAKDIHDRVSSTQSSTTLVFAEAYNMQMKVVGALSAAQILVALLAWRREQVLLDR</sequence>
<feature type="transmembrane region" description="Helical" evidence="5">
    <location>
        <begin position="49"/>
        <end position="71"/>
    </location>
</feature>
<evidence type="ECO:0000256" key="3">
    <source>
        <dbReference type="ARBA" id="ARBA00022989"/>
    </source>
</evidence>
<keyword evidence="2 5" id="KW-0812">Transmembrane</keyword>
<keyword evidence="4 5" id="KW-0472">Membrane</keyword>
<feature type="transmembrane region" description="Helical" evidence="5">
    <location>
        <begin position="330"/>
        <end position="349"/>
    </location>
</feature>
<dbReference type="GeneID" id="34607261"/>
<keyword evidence="8" id="KW-1185">Reference proteome</keyword>
<dbReference type="PANTHER" id="PTHR23501:SF43">
    <property type="entry name" value="MULTIDRUG TRANSPORTER, PUTATIVE (AFU_ORTHOLOGUE AFUA_6G03040)-RELATED"/>
    <property type="match status" value="1"/>
</dbReference>
<dbReference type="Proteomes" id="UP000184188">
    <property type="component" value="Unassembled WGS sequence"/>
</dbReference>
<evidence type="ECO:0000313" key="8">
    <source>
        <dbReference type="Proteomes" id="UP000184188"/>
    </source>
</evidence>
<evidence type="ECO:0000313" key="7">
    <source>
        <dbReference type="EMBL" id="OJJ44002.1"/>
    </source>
</evidence>
<dbReference type="GO" id="GO:0022857">
    <property type="term" value="F:transmembrane transporter activity"/>
    <property type="evidence" value="ECO:0007669"/>
    <property type="project" value="InterPro"/>
</dbReference>
<gene>
    <name evidence="7" type="ORF">ASPZODRAFT_101838</name>
</gene>
<dbReference type="OrthoDB" id="440553at2759"/>
<evidence type="ECO:0000256" key="2">
    <source>
        <dbReference type="ARBA" id="ARBA00022692"/>
    </source>
</evidence>
<dbReference type="InterPro" id="IPR020846">
    <property type="entry name" value="MFS_dom"/>
</dbReference>
<protein>
    <recommendedName>
        <fullName evidence="6">Major facilitator superfamily (MFS) profile domain-containing protein</fullName>
    </recommendedName>
</protein>
<feature type="domain" description="Major facilitator superfamily (MFS) profile" evidence="6">
    <location>
        <begin position="1"/>
        <end position="487"/>
    </location>
</feature>
<dbReference type="AlphaFoldDB" id="A0A1L9S9Z2"/>
<dbReference type="PROSITE" id="PS50850">
    <property type="entry name" value="MFS"/>
    <property type="match status" value="1"/>
</dbReference>
<evidence type="ECO:0000256" key="4">
    <source>
        <dbReference type="ARBA" id="ARBA00023136"/>
    </source>
</evidence>
<dbReference type="VEuPathDB" id="FungiDB:ASPZODRAFT_101838"/>
<feature type="transmembrane region" description="Helical" evidence="5">
    <location>
        <begin position="361"/>
        <end position="383"/>
    </location>
</feature>
<name>A0A1L9S9Z2_9EURO</name>